<organism evidence="1">
    <name type="scientific">Candidatus Kentrum sp. FW</name>
    <dbReference type="NCBI Taxonomy" id="2126338"/>
    <lineage>
        <taxon>Bacteria</taxon>
        <taxon>Pseudomonadati</taxon>
        <taxon>Pseudomonadota</taxon>
        <taxon>Gammaproteobacteria</taxon>
        <taxon>Candidatus Kentrum</taxon>
    </lineage>
</organism>
<evidence type="ECO:0000313" key="1">
    <source>
        <dbReference type="EMBL" id="VFJ77267.1"/>
    </source>
</evidence>
<reference evidence="1" key="1">
    <citation type="submission" date="2019-02" db="EMBL/GenBank/DDBJ databases">
        <authorList>
            <person name="Gruber-Vodicka R. H."/>
            <person name="Seah K. B. B."/>
        </authorList>
    </citation>
    <scope>NUCLEOTIDE SEQUENCE</scope>
    <source>
        <strain evidence="1">BECK_BZ131</strain>
    </source>
</reference>
<proteinExistence type="predicted"/>
<sequence length="39" mass="4509">MLDIDPHHLDIVDWATTSMAFRRIIERDSVVIKVGEVTE</sequence>
<protein>
    <submittedName>
        <fullName evidence="1">Uncharacterized protein</fullName>
    </submittedName>
</protein>
<dbReference type="AlphaFoldDB" id="A0A450U2J9"/>
<dbReference type="EMBL" id="CAADFE010000119">
    <property type="protein sequence ID" value="VFJ77267.1"/>
    <property type="molecule type" value="Genomic_DNA"/>
</dbReference>
<gene>
    <name evidence="1" type="ORF">BECKFW1821C_GA0114237_11198</name>
</gene>
<name>A0A450U2J9_9GAMM</name>
<accession>A0A450U2J9</accession>